<keyword evidence="2" id="KW-0648">Protein biosynthesis</keyword>
<dbReference type="RefSeq" id="WP_225247803.1">
    <property type="nucleotide sequence ID" value="NZ_LR594035.1"/>
</dbReference>
<evidence type="ECO:0000313" key="3">
    <source>
        <dbReference type="Proteomes" id="UP000304914"/>
    </source>
</evidence>
<sequence>MVNDLELQEKIDGRGKEKGKLINEWNSWFSSAKRYVINETEVNLKCSIDRITIVGELRKFVWVRDNLEPITLDFEMVWMVFEDQGVARQVRNGWILLDKYGENIAYAERVKFDKNKGRVDFNPNKIRPFLHGELKRFIHKLFDNPHFSRADVACDIFNLSDDFIRQYRIVDPVSFKPIYGANGLLETAYWGSRSSERQVRMYNKRLEQTKKKEIVPEEIESWWRLEVQLRRAKAEEWNSVVFESLESFSSPHYLTLVHTS</sequence>
<dbReference type="InterPro" id="IPR003491">
    <property type="entry name" value="REP-like_C"/>
</dbReference>
<evidence type="ECO:0000313" key="2">
    <source>
        <dbReference type="EMBL" id="VTS30317.1"/>
    </source>
</evidence>
<dbReference type="Pfam" id="PF02486">
    <property type="entry name" value="Rep_trans"/>
    <property type="match status" value="1"/>
</dbReference>
<protein>
    <submittedName>
        <fullName evidence="2">Replication initiation factor family protein</fullName>
    </submittedName>
</protein>
<dbReference type="Proteomes" id="UP000304914">
    <property type="component" value="Chromosome"/>
</dbReference>
<dbReference type="EMBL" id="LR594035">
    <property type="protein sequence ID" value="VTS30317.1"/>
    <property type="molecule type" value="Genomic_DNA"/>
</dbReference>
<organism evidence="2 3">
    <name type="scientific">Streptococcus pseudoporcinus</name>
    <dbReference type="NCBI Taxonomy" id="361101"/>
    <lineage>
        <taxon>Bacteria</taxon>
        <taxon>Bacillati</taxon>
        <taxon>Bacillota</taxon>
        <taxon>Bacilli</taxon>
        <taxon>Lactobacillales</taxon>
        <taxon>Streptococcaceae</taxon>
        <taxon>Streptococcus</taxon>
    </lineage>
</organism>
<gene>
    <name evidence="2" type="ORF">NCTC5385_01492</name>
</gene>
<keyword evidence="2" id="KW-0396">Initiation factor</keyword>
<evidence type="ECO:0000259" key="1">
    <source>
        <dbReference type="Pfam" id="PF02486"/>
    </source>
</evidence>
<dbReference type="GO" id="GO:0003743">
    <property type="term" value="F:translation initiation factor activity"/>
    <property type="evidence" value="ECO:0007669"/>
    <property type="project" value="UniProtKB-KW"/>
</dbReference>
<proteinExistence type="predicted"/>
<reference evidence="2 3" key="1">
    <citation type="submission" date="2019-05" db="EMBL/GenBank/DDBJ databases">
        <authorList>
            <consortium name="Pathogen Informatics"/>
        </authorList>
    </citation>
    <scope>NUCLEOTIDE SEQUENCE [LARGE SCALE GENOMIC DNA]</scope>
    <source>
        <strain evidence="2 3">NCTC5385</strain>
    </source>
</reference>
<accession>A0A4V6L4N5</accession>
<name>A0A4V6L4N5_9STRE</name>
<feature type="domain" description="Replication initiation protein-like C-terminal" evidence="1">
    <location>
        <begin position="186"/>
        <end position="236"/>
    </location>
</feature>
<dbReference type="AlphaFoldDB" id="A0A4V6L4N5"/>